<dbReference type="SUPFAM" id="SSF110849">
    <property type="entry name" value="ParB/Sulfiredoxin"/>
    <property type="match status" value="1"/>
</dbReference>
<reference evidence="2" key="2">
    <citation type="submission" date="2021-04" db="EMBL/GenBank/DDBJ databases">
        <authorList>
            <person name="Gilroy R."/>
        </authorList>
    </citation>
    <scope>NUCLEOTIDE SEQUENCE</scope>
    <source>
        <strain evidence="2">ChiBcolR8-3208</strain>
    </source>
</reference>
<evidence type="ECO:0000313" key="3">
    <source>
        <dbReference type="Proteomes" id="UP000824214"/>
    </source>
</evidence>
<dbReference type="CDD" id="cd16401">
    <property type="entry name" value="ParB_N_like_MT"/>
    <property type="match status" value="1"/>
</dbReference>
<dbReference type="EMBL" id="DWXZ01000008">
    <property type="protein sequence ID" value="HJB36533.1"/>
    <property type="molecule type" value="Genomic_DNA"/>
</dbReference>
<evidence type="ECO:0000313" key="2">
    <source>
        <dbReference type="EMBL" id="HJB36533.1"/>
    </source>
</evidence>
<protein>
    <submittedName>
        <fullName evidence="2">ParB N-terminal domain-containing protein</fullName>
    </submittedName>
</protein>
<comment type="caution">
    <text evidence="2">The sequence shown here is derived from an EMBL/GenBank/DDBJ whole genome shotgun (WGS) entry which is preliminary data.</text>
</comment>
<dbReference type="InterPro" id="IPR003115">
    <property type="entry name" value="ParB_N"/>
</dbReference>
<dbReference type="Gene3D" id="3.90.1530.10">
    <property type="entry name" value="Conserved hypothetical protein from pyrococcus furiosus pfu- 392566-001, ParB domain"/>
    <property type="match status" value="1"/>
</dbReference>
<evidence type="ECO:0000259" key="1">
    <source>
        <dbReference type="Pfam" id="PF02195"/>
    </source>
</evidence>
<proteinExistence type="predicted"/>
<dbReference type="AlphaFoldDB" id="A0A9D2LXG1"/>
<accession>A0A9D2LXG1</accession>
<gene>
    <name evidence="2" type="ORF">H9942_00510</name>
</gene>
<reference evidence="2" key="1">
    <citation type="journal article" date="2021" name="PeerJ">
        <title>Extensive microbial diversity within the chicken gut microbiome revealed by metagenomics and culture.</title>
        <authorList>
            <person name="Gilroy R."/>
            <person name="Ravi A."/>
            <person name="Getino M."/>
            <person name="Pursley I."/>
            <person name="Horton D.L."/>
            <person name="Alikhan N.F."/>
            <person name="Baker D."/>
            <person name="Gharbi K."/>
            <person name="Hall N."/>
            <person name="Watson M."/>
            <person name="Adriaenssens E.M."/>
            <person name="Foster-Nyarko E."/>
            <person name="Jarju S."/>
            <person name="Secka A."/>
            <person name="Antonio M."/>
            <person name="Oren A."/>
            <person name="Chaudhuri R.R."/>
            <person name="La Ragione R."/>
            <person name="Hildebrand F."/>
            <person name="Pallen M.J."/>
        </authorList>
    </citation>
    <scope>NUCLEOTIDE SEQUENCE</scope>
    <source>
        <strain evidence="2">ChiBcolR8-3208</strain>
    </source>
</reference>
<sequence length="189" mass="21308">MQIERKQISDLNRATYNPRIDLIPGDSEYENLRRSISTYGLLIPVIWNKRTNNVVGGHQRLTVLENEGETEVDVSVVDLNPIQEQQLNVALNKIEGGWDEEKLGALLEELGDDATLTGFNQQEIDSLTNDIDSLIDESTVDEELQAIEELFNVSLTFDKADQDELKAYVKDYGKEALVETIIQKAKGEI</sequence>
<dbReference type="Pfam" id="PF02195">
    <property type="entry name" value="ParB_N"/>
    <property type="match status" value="1"/>
</dbReference>
<dbReference type="InterPro" id="IPR036086">
    <property type="entry name" value="ParB/Sulfiredoxin_sf"/>
</dbReference>
<organism evidence="2 3">
    <name type="scientific">Candidatus Acutalibacter ornithocaccae</name>
    <dbReference type="NCBI Taxonomy" id="2838416"/>
    <lineage>
        <taxon>Bacteria</taxon>
        <taxon>Bacillati</taxon>
        <taxon>Bacillota</taxon>
        <taxon>Clostridia</taxon>
        <taxon>Eubacteriales</taxon>
        <taxon>Acutalibacteraceae</taxon>
        <taxon>Acutalibacter</taxon>
    </lineage>
</organism>
<dbReference type="Proteomes" id="UP000824214">
    <property type="component" value="Unassembled WGS sequence"/>
</dbReference>
<name>A0A9D2LXG1_9FIRM</name>
<feature type="domain" description="ParB-like N-terminal" evidence="1">
    <location>
        <begin position="7"/>
        <end position="90"/>
    </location>
</feature>